<accession>A0A6A5EI74</accession>
<keyword evidence="1" id="KW-0285">Flavoprotein</keyword>
<sequence length="97" mass="10771">MHYLGAQRGAMYSSEHNLERFRAETVARNRCSTPVKNLYISGQDVFSCGIAGALHGGLLCASAVLDHIVYLDLVVLKKTLKKRKARELAQLAKKKLQ</sequence>
<evidence type="ECO:0000256" key="2">
    <source>
        <dbReference type="ARBA" id="ARBA00022729"/>
    </source>
</evidence>
<keyword evidence="4" id="KW-0521">NADP</keyword>
<dbReference type="EMBL" id="VHII01000021">
    <property type="protein sequence ID" value="KAF1373632.1"/>
    <property type="molecule type" value="Genomic_DNA"/>
</dbReference>
<evidence type="ECO:0000313" key="6">
    <source>
        <dbReference type="EMBL" id="KAF1373632.1"/>
    </source>
</evidence>
<keyword evidence="3" id="KW-0274">FAD</keyword>
<name>A0A6A5EI74_PERFL</name>
<protein>
    <submittedName>
        <fullName evidence="6">Uncharacterized protein</fullName>
    </submittedName>
</protein>
<evidence type="ECO:0000256" key="1">
    <source>
        <dbReference type="ARBA" id="ARBA00022630"/>
    </source>
</evidence>
<dbReference type="PANTHER" id="PTHR46091:SF2">
    <property type="entry name" value="AMINE OXIDASE DOMAIN-CONTAINING PROTEIN"/>
    <property type="match status" value="1"/>
</dbReference>
<evidence type="ECO:0000256" key="5">
    <source>
        <dbReference type="ARBA" id="ARBA00023027"/>
    </source>
</evidence>
<dbReference type="Proteomes" id="UP000465112">
    <property type="component" value="Chromosome 21"/>
</dbReference>
<keyword evidence="7" id="KW-1185">Reference proteome</keyword>
<organism evidence="6 7">
    <name type="scientific">Perca fluviatilis</name>
    <name type="common">European perch</name>
    <dbReference type="NCBI Taxonomy" id="8168"/>
    <lineage>
        <taxon>Eukaryota</taxon>
        <taxon>Metazoa</taxon>
        <taxon>Chordata</taxon>
        <taxon>Craniata</taxon>
        <taxon>Vertebrata</taxon>
        <taxon>Euteleostomi</taxon>
        <taxon>Actinopterygii</taxon>
        <taxon>Neopterygii</taxon>
        <taxon>Teleostei</taxon>
        <taxon>Neoteleostei</taxon>
        <taxon>Acanthomorphata</taxon>
        <taxon>Eupercaria</taxon>
        <taxon>Perciformes</taxon>
        <taxon>Percoidei</taxon>
        <taxon>Percidae</taxon>
        <taxon>Percinae</taxon>
        <taxon>Perca</taxon>
    </lineage>
</organism>
<reference evidence="6 7" key="1">
    <citation type="submission" date="2019-06" db="EMBL/GenBank/DDBJ databases">
        <title>A chromosome-scale genome assembly of the European perch, Perca fluviatilis.</title>
        <authorList>
            <person name="Roques C."/>
            <person name="Zahm M."/>
            <person name="Cabau C."/>
            <person name="Klopp C."/>
            <person name="Bouchez O."/>
            <person name="Donnadieu C."/>
            <person name="Kuhl H."/>
            <person name="Gislard M."/>
            <person name="Guendouz S."/>
            <person name="Journot L."/>
            <person name="Haffray P."/>
            <person name="Bestin A."/>
            <person name="Morvezen R."/>
            <person name="Feron R."/>
            <person name="Wen M."/>
            <person name="Jouanno E."/>
            <person name="Herpin A."/>
            <person name="Schartl M."/>
            <person name="Postlethwait J."/>
            <person name="Schaerlinger B."/>
            <person name="Chardard D."/>
            <person name="Lecocq T."/>
            <person name="Poncet C."/>
            <person name="Jaffrelo L."/>
            <person name="Lampietro C."/>
            <person name="Guiguen Y."/>
        </authorList>
    </citation>
    <scope>NUCLEOTIDE SEQUENCE [LARGE SCALE GENOMIC DNA]</scope>
    <source>
        <tissue evidence="6">Blood</tissue>
    </source>
</reference>
<keyword evidence="2" id="KW-0732">Signal</keyword>
<evidence type="ECO:0000256" key="4">
    <source>
        <dbReference type="ARBA" id="ARBA00022857"/>
    </source>
</evidence>
<comment type="caution">
    <text evidence="6">The sequence shown here is derived from an EMBL/GenBank/DDBJ whole genome shotgun (WGS) entry which is preliminary data.</text>
</comment>
<dbReference type="AlphaFoldDB" id="A0A6A5EI74"/>
<evidence type="ECO:0000256" key="3">
    <source>
        <dbReference type="ARBA" id="ARBA00022827"/>
    </source>
</evidence>
<dbReference type="PANTHER" id="PTHR46091">
    <property type="entry name" value="BLR7054 PROTEIN"/>
    <property type="match status" value="1"/>
</dbReference>
<evidence type="ECO:0000313" key="7">
    <source>
        <dbReference type="Proteomes" id="UP000465112"/>
    </source>
</evidence>
<proteinExistence type="predicted"/>
<gene>
    <name evidence="6" type="ORF">PFLUV_G00240940</name>
</gene>
<keyword evidence="5" id="KW-0520">NAD</keyword>
<dbReference type="InterPro" id="IPR052206">
    <property type="entry name" value="Retinol_saturase"/>
</dbReference>